<reference evidence="1" key="1">
    <citation type="submission" date="2019-08" db="EMBL/GenBank/DDBJ databases">
        <authorList>
            <person name="Kucharzyk K."/>
            <person name="Murdoch R.W."/>
            <person name="Higgins S."/>
            <person name="Loffler F."/>
        </authorList>
    </citation>
    <scope>NUCLEOTIDE SEQUENCE</scope>
</reference>
<sequence length="135" mass="15872">MQIILFCARDIGKTAKRSIVGLCNILLQVLNPGFFQFADLFVDRSNIEVLVIIEIFLCDGCQKRLDILDRKDIFKIVYENHDQDMLFGIFLLYRRRQKIIFCVIVDHRLSQNLIVLMPFGRLKLFLHKGSYLIHV</sequence>
<name>A0A645HBE8_9ZZZZ</name>
<protein>
    <submittedName>
        <fullName evidence="1">Uncharacterized protein</fullName>
    </submittedName>
</protein>
<gene>
    <name evidence="1" type="ORF">SDC9_180901</name>
</gene>
<proteinExistence type="predicted"/>
<accession>A0A645HBE8</accession>
<dbReference type="AlphaFoldDB" id="A0A645HBE8"/>
<comment type="caution">
    <text evidence="1">The sequence shown here is derived from an EMBL/GenBank/DDBJ whole genome shotgun (WGS) entry which is preliminary data.</text>
</comment>
<dbReference type="EMBL" id="VSSQ01085916">
    <property type="protein sequence ID" value="MPN33414.1"/>
    <property type="molecule type" value="Genomic_DNA"/>
</dbReference>
<evidence type="ECO:0000313" key="1">
    <source>
        <dbReference type="EMBL" id="MPN33414.1"/>
    </source>
</evidence>
<organism evidence="1">
    <name type="scientific">bioreactor metagenome</name>
    <dbReference type="NCBI Taxonomy" id="1076179"/>
    <lineage>
        <taxon>unclassified sequences</taxon>
        <taxon>metagenomes</taxon>
        <taxon>ecological metagenomes</taxon>
    </lineage>
</organism>